<dbReference type="AlphaFoldDB" id="A0A318S0W4"/>
<organism evidence="12 13">
    <name type="scientific">Deinococcus yavapaiensis KR-236</name>
    <dbReference type="NCBI Taxonomy" id="694435"/>
    <lineage>
        <taxon>Bacteria</taxon>
        <taxon>Thermotogati</taxon>
        <taxon>Deinococcota</taxon>
        <taxon>Deinococci</taxon>
        <taxon>Deinococcales</taxon>
        <taxon>Deinococcaceae</taxon>
        <taxon>Deinococcus</taxon>
    </lineage>
</organism>
<dbReference type="InterPro" id="IPR014014">
    <property type="entry name" value="RNA_helicase_DEAD_Q_motif"/>
</dbReference>
<comment type="caution">
    <text evidence="12">The sequence shown here is derived from an EMBL/GenBank/DDBJ whole genome shotgun (WGS) entry which is preliminary data.</text>
</comment>
<feature type="domain" description="DEAD-box RNA helicase Q" evidence="11">
    <location>
        <begin position="19"/>
        <end position="47"/>
    </location>
</feature>
<dbReference type="InterPro" id="IPR000629">
    <property type="entry name" value="RNA-helicase_DEAD-box_CS"/>
</dbReference>
<dbReference type="InterPro" id="IPR014001">
    <property type="entry name" value="Helicase_ATP-bd"/>
</dbReference>
<comment type="similarity">
    <text evidence="5 7">Belongs to the DEAD box helicase family.</text>
</comment>
<dbReference type="PANTHER" id="PTHR47959">
    <property type="entry name" value="ATP-DEPENDENT RNA HELICASE RHLE-RELATED"/>
    <property type="match status" value="1"/>
</dbReference>
<dbReference type="InterPro" id="IPR001650">
    <property type="entry name" value="Helicase_C-like"/>
</dbReference>
<dbReference type="OrthoDB" id="9805696at2"/>
<gene>
    <name evidence="12" type="ORF">DES52_11754</name>
</gene>
<dbReference type="Pfam" id="PF00271">
    <property type="entry name" value="Helicase_C"/>
    <property type="match status" value="1"/>
</dbReference>
<dbReference type="GO" id="GO:0016787">
    <property type="term" value="F:hydrolase activity"/>
    <property type="evidence" value="ECO:0007669"/>
    <property type="project" value="UniProtKB-KW"/>
</dbReference>
<dbReference type="SMART" id="SM00487">
    <property type="entry name" value="DEXDc"/>
    <property type="match status" value="1"/>
</dbReference>
<dbReference type="Proteomes" id="UP000248326">
    <property type="component" value="Unassembled WGS sequence"/>
</dbReference>
<dbReference type="PROSITE" id="PS51194">
    <property type="entry name" value="HELICASE_CTER"/>
    <property type="match status" value="1"/>
</dbReference>
<dbReference type="PROSITE" id="PS00039">
    <property type="entry name" value="DEAD_ATP_HELICASE"/>
    <property type="match status" value="1"/>
</dbReference>
<evidence type="ECO:0000259" key="11">
    <source>
        <dbReference type="PROSITE" id="PS51195"/>
    </source>
</evidence>
<dbReference type="Gene3D" id="3.40.50.300">
    <property type="entry name" value="P-loop containing nucleotide triphosphate hydrolases"/>
    <property type="match status" value="2"/>
</dbReference>
<sequence>MPKNGFTLTQATSGAPRAASFDDFHLPDVIGQAVRDLGFTVPTDIQLKAWTPASEGHDVLGTAATGSGKTAAFLLPILTRLCRNKQAGTRALVLAPTRELAAQIETVARSLTRFTSLTVTSVYGGVSEKPQIQALRNGANIVIACPGRLLDLMRASHAHFGGLEVLVLDEADRMLDMGFLPDIKKVLAQLPRERQTMLFSATMPNAIERLARELLRTPVRIGVEKVTRANDLVELRAYHVPETSKAPLLIELLGRGEVDSAIVFTRTKHRANRVAEKLARAGVTVERIHGNRSQAQRDAALSGFKSGKYRVLVATDIAQRGIDVEELGFVVNFDVPTTPDDFVHRAGRTGRAGRAGVAITLVSPGEASDWRAIETRVERRVPRFTLPGFDVNAPGEAVERPKAERLAEMRAQKAQERARHEARRANAAAQQRPSGTSNSASVPAEPRGTRGNGRRRNSSASAATRER</sequence>
<dbReference type="PROSITE" id="PS51195">
    <property type="entry name" value="Q_MOTIF"/>
    <property type="match status" value="1"/>
</dbReference>
<evidence type="ECO:0000259" key="9">
    <source>
        <dbReference type="PROSITE" id="PS51192"/>
    </source>
</evidence>
<dbReference type="RefSeq" id="WP_110888344.1">
    <property type="nucleotide sequence ID" value="NZ_QJSX01000017.1"/>
</dbReference>
<dbReference type="InterPro" id="IPR011545">
    <property type="entry name" value="DEAD/DEAH_box_helicase_dom"/>
</dbReference>
<dbReference type="GO" id="GO:0005829">
    <property type="term" value="C:cytosol"/>
    <property type="evidence" value="ECO:0007669"/>
    <property type="project" value="TreeGrafter"/>
</dbReference>
<dbReference type="PANTHER" id="PTHR47959:SF13">
    <property type="entry name" value="ATP-DEPENDENT RNA HELICASE RHLE"/>
    <property type="match status" value="1"/>
</dbReference>
<accession>A0A318S0W4</accession>
<dbReference type="GO" id="GO:0005524">
    <property type="term" value="F:ATP binding"/>
    <property type="evidence" value="ECO:0007669"/>
    <property type="project" value="UniProtKB-KW"/>
</dbReference>
<evidence type="ECO:0000256" key="2">
    <source>
        <dbReference type="ARBA" id="ARBA00022801"/>
    </source>
</evidence>
<dbReference type="CDD" id="cd00268">
    <property type="entry name" value="DEADc"/>
    <property type="match status" value="1"/>
</dbReference>
<keyword evidence="1 7" id="KW-0547">Nucleotide-binding</keyword>
<evidence type="ECO:0000256" key="7">
    <source>
        <dbReference type="RuleBase" id="RU000492"/>
    </source>
</evidence>
<dbReference type="CDD" id="cd18787">
    <property type="entry name" value="SF2_C_DEAD"/>
    <property type="match status" value="1"/>
</dbReference>
<feature type="compositionally biased region" description="Low complexity" evidence="8">
    <location>
        <begin position="458"/>
        <end position="467"/>
    </location>
</feature>
<dbReference type="PROSITE" id="PS51192">
    <property type="entry name" value="HELICASE_ATP_BIND_1"/>
    <property type="match status" value="1"/>
</dbReference>
<dbReference type="Pfam" id="PF00270">
    <property type="entry name" value="DEAD"/>
    <property type="match status" value="1"/>
</dbReference>
<dbReference type="GO" id="GO:0003676">
    <property type="term" value="F:nucleic acid binding"/>
    <property type="evidence" value="ECO:0007669"/>
    <property type="project" value="InterPro"/>
</dbReference>
<evidence type="ECO:0000313" key="12">
    <source>
        <dbReference type="EMBL" id="PYE50536.1"/>
    </source>
</evidence>
<feature type="short sequence motif" description="Q motif" evidence="6">
    <location>
        <begin position="19"/>
        <end position="47"/>
    </location>
</feature>
<evidence type="ECO:0000256" key="3">
    <source>
        <dbReference type="ARBA" id="ARBA00022806"/>
    </source>
</evidence>
<dbReference type="EMBL" id="QJSX01000017">
    <property type="protein sequence ID" value="PYE50536.1"/>
    <property type="molecule type" value="Genomic_DNA"/>
</dbReference>
<evidence type="ECO:0000256" key="8">
    <source>
        <dbReference type="SAM" id="MobiDB-lite"/>
    </source>
</evidence>
<dbReference type="InterPro" id="IPR050079">
    <property type="entry name" value="DEAD_box_RNA_helicase"/>
</dbReference>
<feature type="compositionally biased region" description="Basic and acidic residues" evidence="8">
    <location>
        <begin position="409"/>
        <end position="419"/>
    </location>
</feature>
<dbReference type="SUPFAM" id="SSF52540">
    <property type="entry name" value="P-loop containing nucleoside triphosphate hydrolases"/>
    <property type="match status" value="1"/>
</dbReference>
<evidence type="ECO:0000256" key="1">
    <source>
        <dbReference type="ARBA" id="ARBA00022741"/>
    </source>
</evidence>
<evidence type="ECO:0000256" key="6">
    <source>
        <dbReference type="PROSITE-ProRule" id="PRU00552"/>
    </source>
</evidence>
<evidence type="ECO:0000256" key="5">
    <source>
        <dbReference type="ARBA" id="ARBA00038437"/>
    </source>
</evidence>
<keyword evidence="4 7" id="KW-0067">ATP-binding</keyword>
<dbReference type="InterPro" id="IPR027417">
    <property type="entry name" value="P-loop_NTPase"/>
</dbReference>
<evidence type="ECO:0000313" key="13">
    <source>
        <dbReference type="Proteomes" id="UP000248326"/>
    </source>
</evidence>
<reference evidence="12 13" key="1">
    <citation type="submission" date="2018-06" db="EMBL/GenBank/DDBJ databases">
        <title>Genomic Encyclopedia of Type Strains, Phase IV (KMG-IV): sequencing the most valuable type-strain genomes for metagenomic binning, comparative biology and taxonomic classification.</title>
        <authorList>
            <person name="Goeker M."/>
        </authorList>
    </citation>
    <scope>NUCLEOTIDE SEQUENCE [LARGE SCALE GENOMIC DNA]</scope>
    <source>
        <strain evidence="12 13">DSM 18048</strain>
    </source>
</reference>
<dbReference type="InterPro" id="IPR044742">
    <property type="entry name" value="DEAD/DEAH_RhlB"/>
</dbReference>
<feature type="region of interest" description="Disordered" evidence="8">
    <location>
        <begin position="409"/>
        <end position="467"/>
    </location>
</feature>
<feature type="domain" description="Helicase C-terminal" evidence="10">
    <location>
        <begin position="248"/>
        <end position="392"/>
    </location>
</feature>
<proteinExistence type="inferred from homology"/>
<dbReference type="GO" id="GO:0003724">
    <property type="term" value="F:RNA helicase activity"/>
    <property type="evidence" value="ECO:0007669"/>
    <property type="project" value="InterPro"/>
</dbReference>
<keyword evidence="2 7" id="KW-0378">Hydrolase</keyword>
<keyword evidence="13" id="KW-1185">Reference proteome</keyword>
<evidence type="ECO:0000259" key="10">
    <source>
        <dbReference type="PROSITE" id="PS51194"/>
    </source>
</evidence>
<evidence type="ECO:0000256" key="4">
    <source>
        <dbReference type="ARBA" id="ARBA00022840"/>
    </source>
</evidence>
<dbReference type="SMART" id="SM00490">
    <property type="entry name" value="HELICc"/>
    <property type="match status" value="1"/>
</dbReference>
<name>A0A318S0W4_9DEIO</name>
<feature type="domain" description="Helicase ATP-binding" evidence="9">
    <location>
        <begin position="50"/>
        <end position="221"/>
    </location>
</feature>
<protein>
    <submittedName>
        <fullName evidence="12">ATP-dependent RNA helicase RhlE</fullName>
    </submittedName>
</protein>
<keyword evidence="3 7" id="KW-0347">Helicase</keyword>